<keyword evidence="2" id="KW-1185">Reference proteome</keyword>
<name>A0AA40AMA7_9PEZI</name>
<dbReference type="GeneID" id="85317678"/>
<gene>
    <name evidence="1" type="ORF">B0T26DRAFT_330810</name>
</gene>
<organism evidence="1 2">
    <name type="scientific">Lasiosphaeria miniovina</name>
    <dbReference type="NCBI Taxonomy" id="1954250"/>
    <lineage>
        <taxon>Eukaryota</taxon>
        <taxon>Fungi</taxon>
        <taxon>Dikarya</taxon>
        <taxon>Ascomycota</taxon>
        <taxon>Pezizomycotina</taxon>
        <taxon>Sordariomycetes</taxon>
        <taxon>Sordariomycetidae</taxon>
        <taxon>Sordariales</taxon>
        <taxon>Lasiosphaeriaceae</taxon>
        <taxon>Lasiosphaeria</taxon>
    </lineage>
</organism>
<dbReference type="Proteomes" id="UP001172101">
    <property type="component" value="Unassembled WGS sequence"/>
</dbReference>
<protein>
    <submittedName>
        <fullName evidence="1">Uncharacterized protein</fullName>
    </submittedName>
</protein>
<comment type="caution">
    <text evidence="1">The sequence shown here is derived from an EMBL/GenBank/DDBJ whole genome shotgun (WGS) entry which is preliminary data.</text>
</comment>
<accession>A0AA40AMA7</accession>
<sequence>MVNNRAIKALVSALWASFRARVHLFICRLLYWTGSGGCPNGFPIRINGPGHHPLYVACNPVNLEHLEVQADGVPYCRFRCLPLFLGDRRLGVQGYKVLYYHICQFWPLSCPGQLIDFCMGYLVALRIQLHAVTGHSMRSRS</sequence>
<dbReference type="AlphaFoldDB" id="A0AA40AMA7"/>
<dbReference type="RefSeq" id="XP_060297212.1">
    <property type="nucleotide sequence ID" value="XM_060434408.1"/>
</dbReference>
<proteinExistence type="predicted"/>
<evidence type="ECO:0000313" key="2">
    <source>
        <dbReference type="Proteomes" id="UP001172101"/>
    </source>
</evidence>
<dbReference type="EMBL" id="JAUIRO010000004">
    <property type="protein sequence ID" value="KAK0718419.1"/>
    <property type="molecule type" value="Genomic_DNA"/>
</dbReference>
<evidence type="ECO:0000313" key="1">
    <source>
        <dbReference type="EMBL" id="KAK0718419.1"/>
    </source>
</evidence>
<reference evidence="1" key="1">
    <citation type="submission" date="2023-06" db="EMBL/GenBank/DDBJ databases">
        <title>Genome-scale phylogeny and comparative genomics of the fungal order Sordariales.</title>
        <authorList>
            <consortium name="Lawrence Berkeley National Laboratory"/>
            <person name="Hensen N."/>
            <person name="Bonometti L."/>
            <person name="Westerberg I."/>
            <person name="Brannstrom I.O."/>
            <person name="Guillou S."/>
            <person name="Cros-Aarteil S."/>
            <person name="Calhoun S."/>
            <person name="Haridas S."/>
            <person name="Kuo A."/>
            <person name="Mondo S."/>
            <person name="Pangilinan J."/>
            <person name="Riley R."/>
            <person name="LaButti K."/>
            <person name="Andreopoulos B."/>
            <person name="Lipzen A."/>
            <person name="Chen C."/>
            <person name="Yanf M."/>
            <person name="Daum C."/>
            <person name="Ng V."/>
            <person name="Clum A."/>
            <person name="Steindorff A."/>
            <person name="Ohm R."/>
            <person name="Martin F."/>
            <person name="Silar P."/>
            <person name="Natvig D."/>
            <person name="Lalanne C."/>
            <person name="Gautier V."/>
            <person name="Ament-velasquez S.L."/>
            <person name="Kruys A."/>
            <person name="Hutchinson M.I."/>
            <person name="Powell A.J."/>
            <person name="Barry K."/>
            <person name="Miller A.N."/>
            <person name="Grigoriev I.V."/>
            <person name="Debuchy R."/>
            <person name="Gladieux P."/>
            <person name="Thoren M.H."/>
            <person name="Johannesson H."/>
        </authorList>
    </citation>
    <scope>NUCLEOTIDE SEQUENCE</scope>
    <source>
        <strain evidence="1">SMH2392-1A</strain>
    </source>
</reference>